<dbReference type="EMBL" id="BLAY01000177">
    <property type="protein sequence ID" value="GET42710.1"/>
    <property type="molecule type" value="Genomic_DNA"/>
</dbReference>
<accession>A0AAV3XLA0</accession>
<evidence type="ECO:0000313" key="2">
    <source>
        <dbReference type="EMBL" id="GET42710.1"/>
    </source>
</evidence>
<dbReference type="Proteomes" id="UP001050975">
    <property type="component" value="Unassembled WGS sequence"/>
</dbReference>
<sequence>MVDTIRGVVETEQAESDRRLERTIQIVGTGLATGGIVVSSNPYSLIEKKLSFQLTTNLNTVHPFFFSLLISVCAALAAGFVTWCLTRPK</sequence>
<feature type="transmembrane region" description="Helical" evidence="1">
    <location>
        <begin position="64"/>
        <end position="85"/>
    </location>
</feature>
<feature type="transmembrane region" description="Helical" evidence="1">
    <location>
        <begin position="26"/>
        <end position="44"/>
    </location>
</feature>
<keyword evidence="1" id="KW-0812">Transmembrane</keyword>
<keyword evidence="1" id="KW-1133">Transmembrane helix</keyword>
<protein>
    <submittedName>
        <fullName evidence="2">Uncharacterized protein</fullName>
    </submittedName>
</protein>
<evidence type="ECO:0000256" key="1">
    <source>
        <dbReference type="SAM" id="Phobius"/>
    </source>
</evidence>
<dbReference type="RefSeq" id="WP_226590661.1">
    <property type="nucleotide sequence ID" value="NZ_BLAY01000177.1"/>
</dbReference>
<dbReference type="AlphaFoldDB" id="A0AAV3XLA0"/>
<comment type="caution">
    <text evidence="2">The sequence shown here is derived from an EMBL/GenBank/DDBJ whole genome shotgun (WGS) entry which is preliminary data.</text>
</comment>
<proteinExistence type="predicted"/>
<keyword evidence="1" id="KW-0472">Membrane</keyword>
<organism evidence="2 3">
    <name type="scientific">Microseira wollei NIES-4236</name>
    <dbReference type="NCBI Taxonomy" id="2530354"/>
    <lineage>
        <taxon>Bacteria</taxon>
        <taxon>Bacillati</taxon>
        <taxon>Cyanobacteriota</taxon>
        <taxon>Cyanophyceae</taxon>
        <taxon>Oscillatoriophycideae</taxon>
        <taxon>Aerosakkonematales</taxon>
        <taxon>Aerosakkonemataceae</taxon>
        <taxon>Microseira</taxon>
    </lineage>
</organism>
<gene>
    <name evidence="2" type="ORF">MiSe_75280</name>
</gene>
<reference evidence="2" key="1">
    <citation type="submission" date="2019-10" db="EMBL/GenBank/DDBJ databases">
        <title>Draft genome sequece of Microseira wollei NIES-4236.</title>
        <authorList>
            <person name="Yamaguchi H."/>
            <person name="Suzuki S."/>
            <person name="Kawachi M."/>
        </authorList>
    </citation>
    <scope>NUCLEOTIDE SEQUENCE</scope>
    <source>
        <strain evidence="2">NIES-4236</strain>
    </source>
</reference>
<evidence type="ECO:0000313" key="3">
    <source>
        <dbReference type="Proteomes" id="UP001050975"/>
    </source>
</evidence>
<keyword evidence="3" id="KW-1185">Reference proteome</keyword>
<name>A0AAV3XLA0_9CYAN</name>